<comment type="caution">
    <text evidence="2">The sequence shown here is derived from an EMBL/GenBank/DDBJ whole genome shotgun (WGS) entry which is preliminary data.</text>
</comment>
<dbReference type="Pfam" id="PF00583">
    <property type="entry name" value="Acetyltransf_1"/>
    <property type="match status" value="1"/>
</dbReference>
<dbReference type="RefSeq" id="WP_336474065.1">
    <property type="nucleotide sequence ID" value="NZ_JBAWSX010000017.1"/>
</dbReference>
<sequence>MKAYVKQLNNKGNNEEGIKEIIELWNENAMETAECELDENDRMAVQDQLEQFIQSKYGTVFVVMNEFQHIVAYAIASIKKDLVSDMLYGQIDEVYVTEKYRRKKVAQNLVDHLITWLNQEEITAIHVYVDLDNKLALEFWEKSGFDREFFVLSNN</sequence>
<dbReference type="Proteomes" id="UP001372526">
    <property type="component" value="Unassembled WGS sequence"/>
</dbReference>
<dbReference type="Gene3D" id="3.40.630.30">
    <property type="match status" value="1"/>
</dbReference>
<dbReference type="PROSITE" id="PS51186">
    <property type="entry name" value="GNAT"/>
    <property type="match status" value="1"/>
</dbReference>
<keyword evidence="3" id="KW-1185">Reference proteome</keyword>
<proteinExistence type="predicted"/>
<evidence type="ECO:0000259" key="1">
    <source>
        <dbReference type="PROSITE" id="PS51186"/>
    </source>
</evidence>
<protein>
    <submittedName>
        <fullName evidence="2">GNAT family N-acetyltransferase</fullName>
    </submittedName>
</protein>
<name>A0ABU8FM36_9BACI</name>
<organism evidence="2 3">
    <name type="scientific">Bacillus bruguierae</name>
    <dbReference type="NCBI Taxonomy" id="3127667"/>
    <lineage>
        <taxon>Bacteria</taxon>
        <taxon>Bacillati</taxon>
        <taxon>Bacillota</taxon>
        <taxon>Bacilli</taxon>
        <taxon>Bacillales</taxon>
        <taxon>Bacillaceae</taxon>
        <taxon>Bacillus</taxon>
    </lineage>
</organism>
<evidence type="ECO:0000313" key="2">
    <source>
        <dbReference type="EMBL" id="MEI4803756.1"/>
    </source>
</evidence>
<dbReference type="EMBL" id="JBAWSX010000017">
    <property type="protein sequence ID" value="MEI4803756.1"/>
    <property type="molecule type" value="Genomic_DNA"/>
</dbReference>
<dbReference type="SUPFAM" id="SSF55729">
    <property type="entry name" value="Acyl-CoA N-acyltransferases (Nat)"/>
    <property type="match status" value="1"/>
</dbReference>
<accession>A0ABU8FM36</accession>
<dbReference type="CDD" id="cd04301">
    <property type="entry name" value="NAT_SF"/>
    <property type="match status" value="1"/>
</dbReference>
<gene>
    <name evidence="2" type="ORF">WAZ07_21430</name>
</gene>
<feature type="domain" description="N-acetyltransferase" evidence="1">
    <location>
        <begin position="19"/>
        <end position="155"/>
    </location>
</feature>
<dbReference type="InterPro" id="IPR000182">
    <property type="entry name" value="GNAT_dom"/>
</dbReference>
<reference evidence="2 3" key="1">
    <citation type="submission" date="2024-01" db="EMBL/GenBank/DDBJ databases">
        <title>Seven novel Bacillus-like species.</title>
        <authorList>
            <person name="Liu G."/>
        </authorList>
    </citation>
    <scope>NUCLEOTIDE SEQUENCE [LARGE SCALE GENOMIC DNA]</scope>
    <source>
        <strain evidence="2 3">FJAT-51639</strain>
    </source>
</reference>
<dbReference type="InterPro" id="IPR016181">
    <property type="entry name" value="Acyl_CoA_acyltransferase"/>
</dbReference>
<evidence type="ECO:0000313" key="3">
    <source>
        <dbReference type="Proteomes" id="UP001372526"/>
    </source>
</evidence>